<feature type="domain" description="Iron-binding zinc finger CDGSH type" evidence="5">
    <location>
        <begin position="199"/>
        <end position="233"/>
    </location>
</feature>
<feature type="domain" description="Iron-binding zinc finger CDGSH type" evidence="5">
    <location>
        <begin position="49"/>
        <end position="86"/>
    </location>
</feature>
<dbReference type="InterPro" id="IPR052950">
    <property type="entry name" value="CISD"/>
</dbReference>
<dbReference type="GeneID" id="97547324"/>
<dbReference type="PIRSF" id="PIRSF009180">
    <property type="entry name" value="UCP009180"/>
    <property type="match status" value="1"/>
</dbReference>
<keyword evidence="4" id="KW-0411">Iron-sulfur</keyword>
<dbReference type="Pfam" id="PF06902">
    <property type="entry name" value="Fer4_19"/>
    <property type="match status" value="1"/>
</dbReference>
<evidence type="ECO:0000256" key="2">
    <source>
        <dbReference type="ARBA" id="ARBA00022723"/>
    </source>
</evidence>
<dbReference type="InterPro" id="IPR016548">
    <property type="entry name" value="UCP009180"/>
</dbReference>
<dbReference type="InterPro" id="IPR042216">
    <property type="entry name" value="MitoNEET_CISD"/>
</dbReference>
<keyword evidence="1" id="KW-0001">2Fe-2S</keyword>
<dbReference type="GO" id="GO:0046872">
    <property type="term" value="F:metal ion binding"/>
    <property type="evidence" value="ECO:0007669"/>
    <property type="project" value="UniProtKB-KW"/>
</dbReference>
<dbReference type="Gene3D" id="3.40.5.90">
    <property type="entry name" value="CDGSH iron-sulfur domain, mitoNEET-type"/>
    <property type="match status" value="2"/>
</dbReference>
<evidence type="ECO:0000256" key="3">
    <source>
        <dbReference type="ARBA" id="ARBA00023004"/>
    </source>
</evidence>
<keyword evidence="3" id="KW-0408">Iron</keyword>
<dbReference type="AlphaFoldDB" id="A0A2V2MSE2"/>
<keyword evidence="2" id="KW-0479">Metal-binding</keyword>
<dbReference type="Pfam" id="PF09360">
    <property type="entry name" value="zf-CDGSH"/>
    <property type="match status" value="2"/>
</dbReference>
<accession>A0A2V2MSE2</accession>
<dbReference type="PANTHER" id="PTHR46491:SF3">
    <property type="entry name" value="CDGSH IRON-SULFUR DOMAIN-CONTAINING PROTEIN 3, MITOCHONDRIAL"/>
    <property type="match status" value="1"/>
</dbReference>
<dbReference type="PANTHER" id="PTHR46491">
    <property type="entry name" value="CDGSH IRON SULFUR DOMAIN PROTEIN HOMOLOG"/>
    <property type="match status" value="1"/>
</dbReference>
<dbReference type="EMBL" id="QGMY01000009">
    <property type="protein sequence ID" value="PWR70962.1"/>
    <property type="molecule type" value="Genomic_DNA"/>
</dbReference>
<dbReference type="OrthoDB" id="5781at2157"/>
<dbReference type="InterPro" id="IPR010693">
    <property type="entry name" value="Divergent_4Fe-4S_mono-cluster"/>
</dbReference>
<evidence type="ECO:0000313" key="6">
    <source>
        <dbReference type="EMBL" id="PWR70962.1"/>
    </source>
</evidence>
<gene>
    <name evidence="6" type="ORF">DK846_13345</name>
</gene>
<comment type="caution">
    <text evidence="6">The sequence shown here is derived from an EMBL/GenBank/DDBJ whole genome shotgun (WGS) entry which is preliminary data.</text>
</comment>
<dbReference type="GO" id="GO:0005737">
    <property type="term" value="C:cytoplasm"/>
    <property type="evidence" value="ECO:0007669"/>
    <property type="project" value="UniProtKB-ARBA"/>
</dbReference>
<reference evidence="6 7" key="1">
    <citation type="submission" date="2018-05" db="EMBL/GenBank/DDBJ databases">
        <title>Draft genome of Methanospirillum lacunae Ki8-1.</title>
        <authorList>
            <person name="Dueholm M.S."/>
            <person name="Nielsen P.H."/>
            <person name="Bakmann L.F."/>
            <person name="Otzen D.E."/>
        </authorList>
    </citation>
    <scope>NUCLEOTIDE SEQUENCE [LARGE SCALE GENOMIC DNA]</scope>
    <source>
        <strain evidence="6 7">Ki8-1</strain>
    </source>
</reference>
<name>A0A2V2MSE2_9EURY</name>
<dbReference type="Proteomes" id="UP000245657">
    <property type="component" value="Unassembled WGS sequence"/>
</dbReference>
<dbReference type="InterPro" id="IPR018967">
    <property type="entry name" value="FeS-contain_CDGSH-typ"/>
</dbReference>
<evidence type="ECO:0000313" key="7">
    <source>
        <dbReference type="Proteomes" id="UP000245657"/>
    </source>
</evidence>
<proteinExistence type="predicted"/>
<evidence type="ECO:0000256" key="1">
    <source>
        <dbReference type="ARBA" id="ARBA00022714"/>
    </source>
</evidence>
<organism evidence="6 7">
    <name type="scientific">Methanospirillum lacunae</name>
    <dbReference type="NCBI Taxonomy" id="668570"/>
    <lineage>
        <taxon>Archaea</taxon>
        <taxon>Methanobacteriati</taxon>
        <taxon>Methanobacteriota</taxon>
        <taxon>Stenosarchaea group</taxon>
        <taxon>Methanomicrobia</taxon>
        <taxon>Methanomicrobiales</taxon>
        <taxon>Methanospirillaceae</taxon>
        <taxon>Methanospirillum</taxon>
    </lineage>
</organism>
<evidence type="ECO:0000256" key="4">
    <source>
        <dbReference type="ARBA" id="ARBA00023014"/>
    </source>
</evidence>
<protein>
    <submittedName>
        <fullName evidence="6">Iron-binding protein</fullName>
    </submittedName>
</protein>
<sequence length="233" mass="26026">MKDQSQQEETPADKEMRVTVTKNGPYIISGGVPLIQQEICNDDEGYCRNWKVTKNYPVQETYALCRCGHSQNKPFCDGTHSKINFNGTEKAGSEPYLKYPLVIKGPELDLLDYENLCVHARFCMRAGGIWGLTENSDDPVARDTAIEEACNCPSGRLVLKDKKTGKAIEPDLEKSIVIIEYPARGEHGPLWVRGGIPVVSSDGKPYTFRNRVTLCRCGKSMNKPFCDGSHIQH</sequence>
<evidence type="ECO:0000259" key="5">
    <source>
        <dbReference type="SMART" id="SM00704"/>
    </source>
</evidence>
<dbReference type="RefSeq" id="WP_109969456.1">
    <property type="nucleotide sequence ID" value="NZ_CP176093.1"/>
</dbReference>
<dbReference type="GO" id="GO:0051537">
    <property type="term" value="F:2 iron, 2 sulfur cluster binding"/>
    <property type="evidence" value="ECO:0007669"/>
    <property type="project" value="UniProtKB-KW"/>
</dbReference>
<keyword evidence="7" id="KW-1185">Reference proteome</keyword>
<dbReference type="SMART" id="SM00704">
    <property type="entry name" value="ZnF_CDGSH"/>
    <property type="match status" value="2"/>
</dbReference>